<dbReference type="Proteomes" id="UP001178507">
    <property type="component" value="Unassembled WGS sequence"/>
</dbReference>
<feature type="transmembrane region" description="Helical" evidence="1">
    <location>
        <begin position="105"/>
        <end position="129"/>
    </location>
</feature>
<accession>A0AA36J6R5</accession>
<reference evidence="2" key="1">
    <citation type="submission" date="2023-08" db="EMBL/GenBank/DDBJ databases">
        <authorList>
            <person name="Chen Y."/>
            <person name="Shah S."/>
            <person name="Dougan E. K."/>
            <person name="Thang M."/>
            <person name="Chan C."/>
        </authorList>
    </citation>
    <scope>NUCLEOTIDE SEQUENCE</scope>
</reference>
<comment type="caution">
    <text evidence="2">The sequence shown here is derived from an EMBL/GenBank/DDBJ whole genome shotgun (WGS) entry which is preliminary data.</text>
</comment>
<keyword evidence="1" id="KW-0472">Membrane</keyword>
<proteinExistence type="predicted"/>
<dbReference type="AlphaFoldDB" id="A0AA36J6R5"/>
<feature type="transmembrane region" description="Helical" evidence="1">
    <location>
        <begin position="149"/>
        <end position="175"/>
    </location>
</feature>
<keyword evidence="1" id="KW-1133">Transmembrane helix</keyword>
<evidence type="ECO:0000313" key="3">
    <source>
        <dbReference type="Proteomes" id="UP001178507"/>
    </source>
</evidence>
<keyword evidence="3" id="KW-1185">Reference proteome</keyword>
<organism evidence="2 3">
    <name type="scientific">Effrenium voratum</name>
    <dbReference type="NCBI Taxonomy" id="2562239"/>
    <lineage>
        <taxon>Eukaryota</taxon>
        <taxon>Sar</taxon>
        <taxon>Alveolata</taxon>
        <taxon>Dinophyceae</taxon>
        <taxon>Suessiales</taxon>
        <taxon>Symbiodiniaceae</taxon>
        <taxon>Effrenium</taxon>
    </lineage>
</organism>
<evidence type="ECO:0000256" key="1">
    <source>
        <dbReference type="SAM" id="Phobius"/>
    </source>
</evidence>
<gene>
    <name evidence="2" type="ORF">EVOR1521_LOCUS23030</name>
</gene>
<evidence type="ECO:0000313" key="2">
    <source>
        <dbReference type="EMBL" id="CAJ1399511.1"/>
    </source>
</evidence>
<feature type="transmembrane region" description="Helical" evidence="1">
    <location>
        <begin position="72"/>
        <end position="93"/>
    </location>
</feature>
<feature type="transmembrane region" description="Helical" evidence="1">
    <location>
        <begin position="41"/>
        <end position="60"/>
    </location>
</feature>
<dbReference type="EMBL" id="CAUJNA010003339">
    <property type="protein sequence ID" value="CAJ1399511.1"/>
    <property type="molecule type" value="Genomic_DNA"/>
</dbReference>
<protein>
    <submittedName>
        <fullName evidence="2">Uncharacterized protein</fullName>
    </submittedName>
</protein>
<keyword evidence="1" id="KW-0812">Transmembrane</keyword>
<sequence length="193" mass="21385">MDSYGSSIQEYIALLRAPKLVPSMVDFHPANPKQLYQDWNILQTFVRLFIGLSFFMAMAVNSLGQNNVGDALTFIIAAFISSALIVLLHHLPWHCLVKRSGCCGVLGYVIWGFLYLIGSIAILAQWYHLLIRLGFAQQMLQESQSPKTVPLSIALGPFLLGLADVFMFLGCVVGAEQVARARERDLESPLLDA</sequence>
<name>A0AA36J6R5_9DINO</name>